<protein>
    <submittedName>
        <fullName evidence="1">Uncharacterized protein</fullName>
    </submittedName>
</protein>
<name>A0AAD6H500_9EURO</name>
<gene>
    <name evidence="1" type="ORF">N7537_007076</name>
</gene>
<reference evidence="1" key="2">
    <citation type="submission" date="2023-01" db="EMBL/GenBank/DDBJ databases">
        <authorList>
            <person name="Petersen C."/>
        </authorList>
    </citation>
    <scope>NUCLEOTIDE SEQUENCE</scope>
    <source>
        <strain evidence="1">IBT 12815</strain>
    </source>
</reference>
<comment type="caution">
    <text evidence="1">The sequence shown here is derived from an EMBL/GenBank/DDBJ whole genome shotgun (WGS) entry which is preliminary data.</text>
</comment>
<sequence>MNHGNKVFDIYGDGLQKVTLTSLGDAARAVLALLKNSIKTGADLPPVTHLAGQTLTYKALFEVICRHHPVWKSYTVSISEVLDSIHEGLNSNDTSVAIHQMRILGFTNANHNPDEKVLRWGTGVLEGLYPISVDELLAQAEAGSNK</sequence>
<reference evidence="1" key="1">
    <citation type="journal article" date="2023" name="IMA Fungus">
        <title>Comparative genomic study of the Penicillium genus elucidates a diverse pangenome and 15 lateral gene transfer events.</title>
        <authorList>
            <person name="Petersen C."/>
            <person name="Sorensen T."/>
            <person name="Nielsen M.R."/>
            <person name="Sondergaard T.E."/>
            <person name="Sorensen J.L."/>
            <person name="Fitzpatrick D.A."/>
            <person name="Frisvad J.C."/>
            <person name="Nielsen K.L."/>
        </authorList>
    </citation>
    <scope>NUCLEOTIDE SEQUENCE</scope>
    <source>
        <strain evidence="1">IBT 12815</strain>
    </source>
</reference>
<dbReference type="EMBL" id="JAQJAE010000003">
    <property type="protein sequence ID" value="KAJ5604120.1"/>
    <property type="molecule type" value="Genomic_DNA"/>
</dbReference>
<keyword evidence="2" id="KW-1185">Reference proteome</keyword>
<dbReference type="RefSeq" id="XP_056753918.1">
    <property type="nucleotide sequence ID" value="XM_056898133.1"/>
</dbReference>
<organism evidence="1 2">
    <name type="scientific">Penicillium hordei</name>
    <dbReference type="NCBI Taxonomy" id="40994"/>
    <lineage>
        <taxon>Eukaryota</taxon>
        <taxon>Fungi</taxon>
        <taxon>Dikarya</taxon>
        <taxon>Ascomycota</taxon>
        <taxon>Pezizomycotina</taxon>
        <taxon>Eurotiomycetes</taxon>
        <taxon>Eurotiomycetidae</taxon>
        <taxon>Eurotiales</taxon>
        <taxon>Aspergillaceae</taxon>
        <taxon>Penicillium</taxon>
    </lineage>
</organism>
<evidence type="ECO:0000313" key="2">
    <source>
        <dbReference type="Proteomes" id="UP001213799"/>
    </source>
</evidence>
<proteinExistence type="predicted"/>
<evidence type="ECO:0000313" key="1">
    <source>
        <dbReference type="EMBL" id="KAJ5604120.1"/>
    </source>
</evidence>
<dbReference type="Proteomes" id="UP001213799">
    <property type="component" value="Unassembled WGS sequence"/>
</dbReference>
<dbReference type="AlphaFoldDB" id="A0AAD6H500"/>
<accession>A0AAD6H500</accession>
<dbReference type="GeneID" id="81588375"/>